<sequence length="399" mass="43120">MGVSCSSFQNENILTHPPSSHFLHMFLFTGLIYSHQTQADTPHKMNKCPAAINSTASPARANGSGQMSEKVSDSKPVSLRAQNRDCRSRHGPEHVTPRSREPGESPSSVSTRSHQRRWSDDFCKCGASPVITVTKSKKEPQPPQRGVSLLRPRAASRYLAKRNSCPPIGACSSPRHPSSSSSSSTSSCSSPPAVPTSVITGHDPRGWKLRPRYGAASPLARANRLSLQIPLPVIDNEPESSPPANSQSVNAALPDPSPTTEPRVRAKPHRRHHSDSSAFIRSLASPLPVVTLEEISAVRLRPAGLLDEPDDVFGGGDEEEVKVNARPHKIAPPVPEKTAVARQIAQLMAHSHRHCGLVTANGELIYTRVIKPKPRHQTEGHSGLNARITGLCVDTSCDR</sequence>
<feature type="region of interest" description="Disordered" evidence="1">
    <location>
        <begin position="161"/>
        <end position="210"/>
    </location>
</feature>
<feature type="compositionally biased region" description="Low complexity" evidence="1">
    <location>
        <begin position="170"/>
        <end position="198"/>
    </location>
</feature>
<feature type="region of interest" description="Disordered" evidence="1">
    <location>
        <begin position="233"/>
        <end position="277"/>
    </location>
</feature>
<comment type="caution">
    <text evidence="2">The sequence shown here is derived from an EMBL/GenBank/DDBJ whole genome shotgun (WGS) entry which is preliminary data.</text>
</comment>
<dbReference type="AlphaFoldDB" id="A0A484C352"/>
<gene>
    <name evidence="2" type="ORF">EPR50_G00217330</name>
</gene>
<reference evidence="2 3" key="1">
    <citation type="submission" date="2019-01" db="EMBL/GenBank/DDBJ databases">
        <title>A chromosome-scale genome assembly of the yellow perch, Perca flavescens.</title>
        <authorList>
            <person name="Feron R."/>
            <person name="Morvezen R."/>
            <person name="Bestin A."/>
            <person name="Haffray P."/>
            <person name="Klopp C."/>
            <person name="Zahm M."/>
            <person name="Cabau C."/>
            <person name="Roques C."/>
            <person name="Donnadieu C."/>
            <person name="Bouchez O."/>
            <person name="Christie M."/>
            <person name="Larson W."/>
            <person name="Guiguen Y."/>
        </authorList>
    </citation>
    <scope>NUCLEOTIDE SEQUENCE [LARGE SCALE GENOMIC DNA]</scope>
    <source>
        <strain evidence="2">YP-PL-M2</strain>
        <tissue evidence="2">Blood</tissue>
    </source>
</reference>
<evidence type="ECO:0000256" key="1">
    <source>
        <dbReference type="SAM" id="MobiDB-lite"/>
    </source>
</evidence>
<evidence type="ECO:0000313" key="3">
    <source>
        <dbReference type="Proteomes" id="UP000295070"/>
    </source>
</evidence>
<dbReference type="EMBL" id="SCKG01000021">
    <property type="protein sequence ID" value="TDG98378.1"/>
    <property type="molecule type" value="Genomic_DNA"/>
</dbReference>
<accession>A0A484C352</accession>
<name>A0A484C352_PERFV</name>
<organism evidence="2 3">
    <name type="scientific">Perca flavescens</name>
    <name type="common">American yellow perch</name>
    <name type="synonym">Morone flavescens</name>
    <dbReference type="NCBI Taxonomy" id="8167"/>
    <lineage>
        <taxon>Eukaryota</taxon>
        <taxon>Metazoa</taxon>
        <taxon>Chordata</taxon>
        <taxon>Craniata</taxon>
        <taxon>Vertebrata</taxon>
        <taxon>Euteleostomi</taxon>
        <taxon>Actinopterygii</taxon>
        <taxon>Neopterygii</taxon>
        <taxon>Teleostei</taxon>
        <taxon>Neoteleostei</taxon>
        <taxon>Acanthomorphata</taxon>
        <taxon>Eupercaria</taxon>
        <taxon>Perciformes</taxon>
        <taxon>Percoidei</taxon>
        <taxon>Percidae</taxon>
        <taxon>Percinae</taxon>
        <taxon>Perca</taxon>
    </lineage>
</organism>
<feature type="compositionally biased region" description="Basic and acidic residues" evidence="1">
    <location>
        <begin position="82"/>
        <end position="103"/>
    </location>
</feature>
<feature type="compositionally biased region" description="Polar residues" evidence="1">
    <location>
        <begin position="52"/>
        <end position="69"/>
    </location>
</feature>
<dbReference type="Proteomes" id="UP000295070">
    <property type="component" value="Chromosome 21"/>
</dbReference>
<keyword evidence="3" id="KW-1185">Reference proteome</keyword>
<evidence type="ECO:0000313" key="2">
    <source>
        <dbReference type="EMBL" id="TDG98378.1"/>
    </source>
</evidence>
<feature type="region of interest" description="Disordered" evidence="1">
    <location>
        <begin position="41"/>
        <end position="115"/>
    </location>
</feature>
<proteinExistence type="predicted"/>
<protein>
    <submittedName>
        <fullName evidence="2">Uncharacterized protein</fullName>
    </submittedName>
</protein>